<dbReference type="OrthoDB" id="9814407at2"/>
<gene>
    <name evidence="3" type="ORF">GA0070604_2196</name>
</gene>
<comment type="similarity">
    <text evidence="1">Belongs to the YciI family.</text>
</comment>
<accession>A0A1C6U9S6</accession>
<name>A0A1C6U9S6_9ACTN</name>
<sequence>MLHLLFLQYTGSEQEAEPFVAGHVLFLERYHHEGTFLVSGQAVPSAEGGAIVACAVDRAAVERILAEDPFVVAGVATYTVTTIDPGRVHPALAGILGVDASRVRG</sequence>
<dbReference type="Pfam" id="PF03795">
    <property type="entry name" value="YCII"/>
    <property type="match status" value="1"/>
</dbReference>
<evidence type="ECO:0000313" key="3">
    <source>
        <dbReference type="EMBL" id="SCL50718.1"/>
    </source>
</evidence>
<dbReference type="STRING" id="227316.GA0070604_2196"/>
<dbReference type="RefSeq" id="WP_091117854.1">
    <property type="nucleotide sequence ID" value="NZ_JBHUNB010000019.1"/>
</dbReference>
<dbReference type="SUPFAM" id="SSF54909">
    <property type="entry name" value="Dimeric alpha+beta barrel"/>
    <property type="match status" value="1"/>
</dbReference>
<evidence type="ECO:0000313" key="4">
    <source>
        <dbReference type="Proteomes" id="UP000199696"/>
    </source>
</evidence>
<evidence type="ECO:0000259" key="2">
    <source>
        <dbReference type="Pfam" id="PF03795"/>
    </source>
</evidence>
<dbReference type="EMBL" id="FMHY01000002">
    <property type="protein sequence ID" value="SCL50718.1"/>
    <property type="molecule type" value="Genomic_DNA"/>
</dbReference>
<dbReference type="Proteomes" id="UP000199696">
    <property type="component" value="Unassembled WGS sequence"/>
</dbReference>
<protein>
    <submittedName>
        <fullName evidence="3">Uncharacterized conserved protein YciI, contains a putative active-site phosphohistidine</fullName>
    </submittedName>
</protein>
<dbReference type="PANTHER" id="PTHR37828:SF1">
    <property type="entry name" value="YCII-RELATED DOMAIN-CONTAINING PROTEIN"/>
    <property type="match status" value="1"/>
</dbReference>
<proteinExistence type="inferred from homology"/>
<dbReference type="PANTHER" id="PTHR37828">
    <property type="entry name" value="GSR2449 PROTEIN"/>
    <property type="match status" value="1"/>
</dbReference>
<dbReference type="InterPro" id="IPR011008">
    <property type="entry name" value="Dimeric_a/b-barrel"/>
</dbReference>
<keyword evidence="4" id="KW-1185">Reference proteome</keyword>
<reference evidence="4" key="1">
    <citation type="submission" date="2016-06" db="EMBL/GenBank/DDBJ databases">
        <authorList>
            <person name="Varghese N."/>
            <person name="Submissions Spin"/>
        </authorList>
    </citation>
    <scope>NUCLEOTIDE SEQUENCE [LARGE SCALE GENOMIC DNA]</scope>
    <source>
        <strain evidence="4">DSM 44814</strain>
    </source>
</reference>
<organism evidence="3 4">
    <name type="scientific">Micromonospora eburnea</name>
    <dbReference type="NCBI Taxonomy" id="227316"/>
    <lineage>
        <taxon>Bacteria</taxon>
        <taxon>Bacillati</taxon>
        <taxon>Actinomycetota</taxon>
        <taxon>Actinomycetes</taxon>
        <taxon>Micromonosporales</taxon>
        <taxon>Micromonosporaceae</taxon>
        <taxon>Micromonospora</taxon>
    </lineage>
</organism>
<dbReference type="Gene3D" id="3.30.70.1060">
    <property type="entry name" value="Dimeric alpha+beta barrel"/>
    <property type="match status" value="1"/>
</dbReference>
<feature type="domain" description="YCII-related" evidence="2">
    <location>
        <begin position="1"/>
        <end position="81"/>
    </location>
</feature>
<dbReference type="InterPro" id="IPR005545">
    <property type="entry name" value="YCII"/>
</dbReference>
<dbReference type="AlphaFoldDB" id="A0A1C6U9S6"/>
<evidence type="ECO:0000256" key="1">
    <source>
        <dbReference type="ARBA" id="ARBA00007689"/>
    </source>
</evidence>